<keyword evidence="2" id="KW-0479">Metal-binding</keyword>
<evidence type="ECO:0000259" key="6">
    <source>
        <dbReference type="Pfam" id="PF05699"/>
    </source>
</evidence>
<dbReference type="GO" id="GO:0005634">
    <property type="term" value="C:nucleus"/>
    <property type="evidence" value="ECO:0007669"/>
    <property type="project" value="UniProtKB-SubCell"/>
</dbReference>
<keyword evidence="5" id="KW-0539">Nucleus</keyword>
<dbReference type="SUPFAM" id="SSF53098">
    <property type="entry name" value="Ribonuclease H-like"/>
    <property type="match status" value="1"/>
</dbReference>
<dbReference type="Pfam" id="PF05699">
    <property type="entry name" value="Dimer_Tnp_hAT"/>
    <property type="match status" value="1"/>
</dbReference>
<dbReference type="PANTHER" id="PTHR46481:SF10">
    <property type="entry name" value="ZINC FINGER BED DOMAIN-CONTAINING PROTEIN 39"/>
    <property type="match status" value="1"/>
</dbReference>
<comment type="subcellular location">
    <subcellularLocation>
        <location evidence="1">Nucleus</location>
    </subcellularLocation>
</comment>
<evidence type="ECO:0000313" key="8">
    <source>
        <dbReference type="Proteomes" id="UP001591681"/>
    </source>
</evidence>
<proteinExistence type="predicted"/>
<dbReference type="InterPro" id="IPR052035">
    <property type="entry name" value="ZnF_BED_domain_contain"/>
</dbReference>
<feature type="domain" description="HAT C-terminal dimerisation" evidence="6">
    <location>
        <begin position="216"/>
        <end position="295"/>
    </location>
</feature>
<keyword evidence="4" id="KW-0862">Zinc</keyword>
<dbReference type="PANTHER" id="PTHR46481">
    <property type="entry name" value="ZINC FINGER BED DOMAIN-CONTAINING PROTEIN 4"/>
    <property type="match status" value="1"/>
</dbReference>
<dbReference type="AlphaFoldDB" id="A0ABD1K8Y4"/>
<dbReference type="InterPro" id="IPR008906">
    <property type="entry name" value="HATC_C_dom"/>
</dbReference>
<evidence type="ECO:0000256" key="3">
    <source>
        <dbReference type="ARBA" id="ARBA00022771"/>
    </source>
</evidence>
<organism evidence="7 8">
    <name type="scientific">Coilia grayii</name>
    <name type="common">Gray's grenadier anchovy</name>
    <dbReference type="NCBI Taxonomy" id="363190"/>
    <lineage>
        <taxon>Eukaryota</taxon>
        <taxon>Metazoa</taxon>
        <taxon>Chordata</taxon>
        <taxon>Craniata</taxon>
        <taxon>Vertebrata</taxon>
        <taxon>Euteleostomi</taxon>
        <taxon>Actinopterygii</taxon>
        <taxon>Neopterygii</taxon>
        <taxon>Teleostei</taxon>
        <taxon>Clupei</taxon>
        <taxon>Clupeiformes</taxon>
        <taxon>Clupeoidei</taxon>
        <taxon>Engraulidae</taxon>
        <taxon>Coilinae</taxon>
        <taxon>Coilia</taxon>
    </lineage>
</organism>
<dbReference type="EMBL" id="JBHFQA010000007">
    <property type="protein sequence ID" value="KAL2095544.1"/>
    <property type="molecule type" value="Genomic_DNA"/>
</dbReference>
<evidence type="ECO:0000256" key="2">
    <source>
        <dbReference type="ARBA" id="ARBA00022723"/>
    </source>
</evidence>
<accession>A0ABD1K8Y4</accession>
<evidence type="ECO:0000256" key="5">
    <source>
        <dbReference type="ARBA" id="ARBA00023242"/>
    </source>
</evidence>
<dbReference type="InterPro" id="IPR012337">
    <property type="entry name" value="RNaseH-like_sf"/>
</dbReference>
<gene>
    <name evidence="7" type="ORF">ACEWY4_007692</name>
</gene>
<keyword evidence="8" id="KW-1185">Reference proteome</keyword>
<dbReference type="Proteomes" id="UP001591681">
    <property type="component" value="Unassembled WGS sequence"/>
</dbReference>
<reference evidence="7 8" key="1">
    <citation type="submission" date="2024-09" db="EMBL/GenBank/DDBJ databases">
        <title>A chromosome-level genome assembly of Gray's grenadier anchovy, Coilia grayii.</title>
        <authorList>
            <person name="Fu Z."/>
        </authorList>
    </citation>
    <scope>NUCLEOTIDE SEQUENCE [LARGE SCALE GENOMIC DNA]</scope>
    <source>
        <strain evidence="7">G4</strain>
        <tissue evidence="7">Muscle</tissue>
    </source>
</reference>
<dbReference type="GO" id="GO:0008270">
    <property type="term" value="F:zinc ion binding"/>
    <property type="evidence" value="ECO:0007669"/>
    <property type="project" value="UniProtKB-KW"/>
</dbReference>
<name>A0ABD1K8Y4_9TELE</name>
<evidence type="ECO:0000256" key="1">
    <source>
        <dbReference type="ARBA" id="ARBA00004123"/>
    </source>
</evidence>
<comment type="caution">
    <text evidence="7">The sequence shown here is derived from an EMBL/GenBank/DDBJ whole genome shotgun (WGS) entry which is preliminary data.</text>
</comment>
<keyword evidence="3" id="KW-0863">Zinc-finger</keyword>
<sequence length="315" mass="35737">MDPYITVTAHYITDACKLQARVLCTSMMPERHTAVNIADRLSEVIKEWDIKVFCMVHDNASNMNLAMEICEKFPKDLGWTRHTLQLAIKSGLVLPDVVKAIDAAPKPTVQKSLAMTASQWKLVEQLIPVLQSLANMINTTLRVQASDLATVRTFKMTVQEQLEKRFKLELDDLMESIPIAACMLDDRFKHLQFVQLFGPHYQSWRTAANYSTAGEEVRNYLQTQQIPTMQNPLQWWAPNKDRFPSLAKLCKRYLAVPATSTPSERIFSLAGNTITRQWASLHPAHVDALVFLHANQGRKTKPVTETVIEQDCGDD</sequence>
<evidence type="ECO:0000313" key="7">
    <source>
        <dbReference type="EMBL" id="KAL2095544.1"/>
    </source>
</evidence>
<protein>
    <recommendedName>
        <fullName evidence="6">HAT C-terminal dimerisation domain-containing protein</fullName>
    </recommendedName>
</protein>
<evidence type="ECO:0000256" key="4">
    <source>
        <dbReference type="ARBA" id="ARBA00022833"/>
    </source>
</evidence>